<reference evidence="1" key="1">
    <citation type="submission" date="2020-05" db="EMBL/GenBank/DDBJ databases">
        <title>Genomic insights into acetone-butanol-ethanol (ABE) fermentation by sequencing solventogenic clostridia strains.</title>
        <authorList>
            <person name="Brown S."/>
        </authorList>
    </citation>
    <scope>NUCLEOTIDE SEQUENCE</scope>
    <source>
        <strain evidence="2">DJ123</strain>
        <strain evidence="1">DJ126</strain>
    </source>
</reference>
<comment type="caution">
    <text evidence="1">The sequence shown here is derived from an EMBL/GenBank/DDBJ whole genome shotgun (WGS) entry which is preliminary data.</text>
</comment>
<organism evidence="1 3">
    <name type="scientific">Clostridium beijerinckii</name>
    <name type="common">Clostridium MP</name>
    <dbReference type="NCBI Taxonomy" id="1520"/>
    <lineage>
        <taxon>Bacteria</taxon>
        <taxon>Bacillati</taxon>
        <taxon>Bacillota</taxon>
        <taxon>Clostridia</taxon>
        <taxon>Eubacteriales</taxon>
        <taxon>Clostridiaceae</taxon>
        <taxon>Clostridium</taxon>
    </lineage>
</organism>
<sequence>MFEGYDETKIPEYYKSGNPNQELDMADFPYYILEDKYVLIENTGTIKEKSL</sequence>
<gene>
    <name evidence="2" type="ORF">BCD95_001980</name>
    <name evidence="1" type="ORF">DFH45_003600</name>
</gene>
<evidence type="ECO:0000313" key="1">
    <source>
        <dbReference type="EMBL" id="NRV10637.1"/>
    </source>
</evidence>
<dbReference type="RefSeq" id="WP_155715541.1">
    <property type="nucleotide sequence ID" value="NZ_CP010086.2"/>
</dbReference>
<dbReference type="EMBL" id="JABTDW010000001">
    <property type="protein sequence ID" value="NSB13721.1"/>
    <property type="molecule type" value="Genomic_DNA"/>
</dbReference>
<dbReference type="Proteomes" id="UP000822184">
    <property type="component" value="Unassembled WGS sequence"/>
</dbReference>
<accession>A0A1S8PQY4</accession>
<name>A0A1S8PQY4_CLOBE</name>
<protein>
    <submittedName>
        <fullName evidence="1">Uncharacterized protein</fullName>
    </submittedName>
</protein>
<dbReference type="AlphaFoldDB" id="A0A1S8PQY4"/>
<dbReference type="EMBL" id="JABSXK010000001">
    <property type="protein sequence ID" value="NRV10637.1"/>
    <property type="molecule type" value="Genomic_DNA"/>
</dbReference>
<evidence type="ECO:0000313" key="3">
    <source>
        <dbReference type="Proteomes" id="UP000821656"/>
    </source>
</evidence>
<proteinExistence type="predicted"/>
<evidence type="ECO:0000313" key="2">
    <source>
        <dbReference type="EMBL" id="NSB13721.1"/>
    </source>
</evidence>
<dbReference type="Proteomes" id="UP000821656">
    <property type="component" value="Unassembled WGS sequence"/>
</dbReference>